<evidence type="ECO:0000256" key="3">
    <source>
        <dbReference type="ARBA" id="ARBA00022676"/>
    </source>
</evidence>
<dbReference type="GO" id="GO:0008610">
    <property type="term" value="P:lipid biosynthetic process"/>
    <property type="evidence" value="ECO:0007669"/>
    <property type="project" value="UniProtKB-ARBA"/>
</dbReference>
<dbReference type="GO" id="GO:0005886">
    <property type="term" value="C:plasma membrane"/>
    <property type="evidence" value="ECO:0007669"/>
    <property type="project" value="UniProtKB-SubCell"/>
</dbReference>
<dbReference type="AlphaFoldDB" id="A0A382YMH8"/>
<evidence type="ECO:0000256" key="8">
    <source>
        <dbReference type="SAM" id="Phobius"/>
    </source>
</evidence>
<feature type="non-terminal residue" evidence="10">
    <location>
        <position position="1"/>
    </location>
</feature>
<dbReference type="InterPro" id="IPR038731">
    <property type="entry name" value="RgtA/B/C-like"/>
</dbReference>
<feature type="non-terminal residue" evidence="10">
    <location>
        <position position="262"/>
    </location>
</feature>
<evidence type="ECO:0000256" key="7">
    <source>
        <dbReference type="ARBA" id="ARBA00023136"/>
    </source>
</evidence>
<sequence>WLWSQALDLGYYSKPPLLAWFLSGYTSLFGDSFVSIKMFPIIIYFFISFAIYKLSISLSISKNSSSLCAISFLIIPAASLSSFLISTDLLLLLFWTLSMMILLKVRVTGSMLNFFLLGLFLGLAFLAKYAAVYFFLSLFLLIIIDKKTFGVFKNNPAGGLVFFISFLVVLLPNIYWNLNNGWITFSHTSDNANLQNLNLNFYEPLKFLGAQILMLGPILFFSFVVLIKYFSFDFGNKFLLIFSLPIVFIVLVESFLVRANAN</sequence>
<dbReference type="PANTHER" id="PTHR33908">
    <property type="entry name" value="MANNOSYLTRANSFERASE YKCB-RELATED"/>
    <property type="match status" value="1"/>
</dbReference>
<feature type="domain" description="Glycosyltransferase RgtA/B/C/D-like" evidence="9">
    <location>
        <begin position="13"/>
        <end position="176"/>
    </location>
</feature>
<keyword evidence="5 8" id="KW-0812">Transmembrane</keyword>
<dbReference type="GO" id="GO:0016763">
    <property type="term" value="F:pentosyltransferase activity"/>
    <property type="evidence" value="ECO:0007669"/>
    <property type="project" value="TreeGrafter"/>
</dbReference>
<keyword evidence="3" id="KW-0328">Glycosyltransferase</keyword>
<dbReference type="PANTHER" id="PTHR33908:SF11">
    <property type="entry name" value="MEMBRANE PROTEIN"/>
    <property type="match status" value="1"/>
</dbReference>
<feature type="transmembrane region" description="Helical" evidence="8">
    <location>
        <begin position="207"/>
        <end position="226"/>
    </location>
</feature>
<feature type="transmembrane region" description="Helical" evidence="8">
    <location>
        <begin position="67"/>
        <end position="95"/>
    </location>
</feature>
<evidence type="ECO:0000256" key="1">
    <source>
        <dbReference type="ARBA" id="ARBA00004651"/>
    </source>
</evidence>
<dbReference type="EMBL" id="UINC01177022">
    <property type="protein sequence ID" value="SVD84433.1"/>
    <property type="molecule type" value="Genomic_DNA"/>
</dbReference>
<evidence type="ECO:0000256" key="5">
    <source>
        <dbReference type="ARBA" id="ARBA00022692"/>
    </source>
</evidence>
<keyword evidence="6 8" id="KW-1133">Transmembrane helix</keyword>
<evidence type="ECO:0000259" key="9">
    <source>
        <dbReference type="Pfam" id="PF13231"/>
    </source>
</evidence>
<proteinExistence type="predicted"/>
<comment type="subcellular location">
    <subcellularLocation>
        <location evidence="1">Cell membrane</location>
        <topology evidence="1">Multi-pass membrane protein</topology>
    </subcellularLocation>
</comment>
<feature type="transmembrane region" description="Helical" evidence="8">
    <location>
        <begin position="156"/>
        <end position="176"/>
    </location>
</feature>
<evidence type="ECO:0000313" key="10">
    <source>
        <dbReference type="EMBL" id="SVD84433.1"/>
    </source>
</evidence>
<gene>
    <name evidence="10" type="ORF">METZ01_LOCUS437287</name>
</gene>
<dbReference type="InterPro" id="IPR050297">
    <property type="entry name" value="LipidA_mod_glycosyltrf_83"/>
</dbReference>
<evidence type="ECO:0000256" key="4">
    <source>
        <dbReference type="ARBA" id="ARBA00022679"/>
    </source>
</evidence>
<keyword evidence="2" id="KW-1003">Cell membrane</keyword>
<reference evidence="10" key="1">
    <citation type="submission" date="2018-05" db="EMBL/GenBank/DDBJ databases">
        <authorList>
            <person name="Lanie J.A."/>
            <person name="Ng W.-L."/>
            <person name="Kazmierczak K.M."/>
            <person name="Andrzejewski T.M."/>
            <person name="Davidsen T.M."/>
            <person name="Wayne K.J."/>
            <person name="Tettelin H."/>
            <person name="Glass J.I."/>
            <person name="Rusch D."/>
            <person name="Podicherti R."/>
            <person name="Tsui H.-C.T."/>
            <person name="Winkler M.E."/>
        </authorList>
    </citation>
    <scope>NUCLEOTIDE SEQUENCE</scope>
</reference>
<name>A0A382YMH8_9ZZZZ</name>
<keyword evidence="7 8" id="KW-0472">Membrane</keyword>
<keyword evidence="4" id="KW-0808">Transferase</keyword>
<feature type="transmembrane region" description="Helical" evidence="8">
    <location>
        <begin position="238"/>
        <end position="257"/>
    </location>
</feature>
<organism evidence="10">
    <name type="scientific">marine metagenome</name>
    <dbReference type="NCBI Taxonomy" id="408172"/>
    <lineage>
        <taxon>unclassified sequences</taxon>
        <taxon>metagenomes</taxon>
        <taxon>ecological metagenomes</taxon>
    </lineage>
</organism>
<accession>A0A382YMH8</accession>
<feature type="transmembrane region" description="Helical" evidence="8">
    <location>
        <begin position="115"/>
        <end position="144"/>
    </location>
</feature>
<evidence type="ECO:0000256" key="6">
    <source>
        <dbReference type="ARBA" id="ARBA00022989"/>
    </source>
</evidence>
<protein>
    <recommendedName>
        <fullName evidence="9">Glycosyltransferase RgtA/B/C/D-like domain-containing protein</fullName>
    </recommendedName>
</protein>
<evidence type="ECO:0000256" key="2">
    <source>
        <dbReference type="ARBA" id="ARBA00022475"/>
    </source>
</evidence>
<dbReference type="Pfam" id="PF13231">
    <property type="entry name" value="PMT_2"/>
    <property type="match status" value="1"/>
</dbReference>